<evidence type="ECO:0000256" key="2">
    <source>
        <dbReference type="ARBA" id="ARBA00007957"/>
    </source>
</evidence>
<dbReference type="GO" id="GO:0000976">
    <property type="term" value="F:transcription cis-regulatory region binding"/>
    <property type="evidence" value="ECO:0007669"/>
    <property type="project" value="TreeGrafter"/>
</dbReference>
<comment type="subcellular location">
    <subcellularLocation>
        <location evidence="1">Cytoplasm</location>
    </subcellularLocation>
</comment>
<evidence type="ECO:0000256" key="5">
    <source>
        <dbReference type="ARBA" id="ARBA00022491"/>
    </source>
</evidence>
<comment type="similarity">
    <text evidence="2">Belongs to the Fur family.</text>
</comment>
<evidence type="ECO:0000313" key="12">
    <source>
        <dbReference type="EMBL" id="PZX19746.1"/>
    </source>
</evidence>
<name>A0A2W7P2U2_9RHOB</name>
<dbReference type="Gene3D" id="1.10.10.10">
    <property type="entry name" value="Winged helix-like DNA-binding domain superfamily/Winged helix DNA-binding domain"/>
    <property type="match status" value="1"/>
</dbReference>
<evidence type="ECO:0000256" key="3">
    <source>
        <dbReference type="ARBA" id="ARBA00020910"/>
    </source>
</evidence>
<organism evidence="12 13">
    <name type="scientific">Palleronia aestuarii</name>
    <dbReference type="NCBI Taxonomy" id="568105"/>
    <lineage>
        <taxon>Bacteria</taxon>
        <taxon>Pseudomonadati</taxon>
        <taxon>Pseudomonadota</taxon>
        <taxon>Alphaproteobacteria</taxon>
        <taxon>Rhodobacterales</taxon>
        <taxon>Roseobacteraceae</taxon>
        <taxon>Palleronia</taxon>
    </lineage>
</organism>
<keyword evidence="9" id="KW-0238">DNA-binding</keyword>
<keyword evidence="11" id="KW-0408">Iron</keyword>
<sequence>MSRPPGRRFLTSALSGGCIIAVRAGARPGLTLRLIGESRLKFRAETRYSFPMTGVDPTMSQDDLARCTAWLTGANLRPTRQRLALAALLVGDGEHRHVTAESLHASSCAAGHSVSLATVYNTLRAFCEAGLMQEVTVEGSKTYFDTRMDDHPHFYWEDTGRLVDAPKEELEISRLPSAPPGAEIASVDVVLRLRRK</sequence>
<dbReference type="CDD" id="cd07153">
    <property type="entry name" value="Fur_like"/>
    <property type="match status" value="1"/>
</dbReference>
<evidence type="ECO:0000256" key="10">
    <source>
        <dbReference type="ARBA" id="ARBA00023163"/>
    </source>
</evidence>
<evidence type="ECO:0000256" key="7">
    <source>
        <dbReference type="ARBA" id="ARBA00022833"/>
    </source>
</evidence>
<accession>A0A2W7P2U2</accession>
<evidence type="ECO:0000256" key="4">
    <source>
        <dbReference type="ARBA" id="ARBA00022490"/>
    </source>
</evidence>
<evidence type="ECO:0000256" key="11">
    <source>
        <dbReference type="PIRSR" id="PIRSR602481-2"/>
    </source>
</evidence>
<keyword evidence="4" id="KW-0963">Cytoplasm</keyword>
<evidence type="ECO:0000313" key="13">
    <source>
        <dbReference type="Proteomes" id="UP000248916"/>
    </source>
</evidence>
<keyword evidence="6 11" id="KW-0479">Metal-binding</keyword>
<dbReference type="SUPFAM" id="SSF46785">
    <property type="entry name" value="Winged helix' DNA-binding domain"/>
    <property type="match status" value="1"/>
</dbReference>
<evidence type="ECO:0000256" key="6">
    <source>
        <dbReference type="ARBA" id="ARBA00022723"/>
    </source>
</evidence>
<gene>
    <name evidence="12" type="ORF">LX81_00207</name>
</gene>
<dbReference type="GO" id="GO:0045892">
    <property type="term" value="P:negative regulation of DNA-templated transcription"/>
    <property type="evidence" value="ECO:0007669"/>
    <property type="project" value="TreeGrafter"/>
</dbReference>
<evidence type="ECO:0000256" key="1">
    <source>
        <dbReference type="ARBA" id="ARBA00004496"/>
    </source>
</evidence>
<dbReference type="NCBIfam" id="NF045677">
    <property type="entry name" value="FeRespRegIrr"/>
    <property type="match status" value="1"/>
</dbReference>
<comment type="cofactor">
    <cofactor evidence="11">
        <name>Mn(2+)</name>
        <dbReference type="ChEBI" id="CHEBI:29035"/>
    </cofactor>
    <cofactor evidence="11">
        <name>Fe(2+)</name>
        <dbReference type="ChEBI" id="CHEBI:29033"/>
    </cofactor>
    <text evidence="11">Binds 1 Mn(2+) or Fe(2+) ion per subunit.</text>
</comment>
<evidence type="ECO:0000256" key="9">
    <source>
        <dbReference type="ARBA" id="ARBA00023125"/>
    </source>
</evidence>
<keyword evidence="5" id="KW-0678">Repressor</keyword>
<proteinExistence type="inferred from homology"/>
<dbReference type="EMBL" id="QKZL01000001">
    <property type="protein sequence ID" value="PZX19746.1"/>
    <property type="molecule type" value="Genomic_DNA"/>
</dbReference>
<reference evidence="12 13" key="1">
    <citation type="submission" date="2018-06" db="EMBL/GenBank/DDBJ databases">
        <title>Genomic Encyclopedia of Archaeal and Bacterial Type Strains, Phase II (KMG-II): from individual species to whole genera.</title>
        <authorList>
            <person name="Goeker M."/>
        </authorList>
    </citation>
    <scope>NUCLEOTIDE SEQUENCE [LARGE SCALE GENOMIC DNA]</scope>
    <source>
        <strain evidence="12 13">DSM 22009</strain>
    </source>
</reference>
<protein>
    <recommendedName>
        <fullName evidence="3">Ferric uptake regulation protein</fullName>
    </recommendedName>
</protein>
<comment type="caution">
    <text evidence="12">The sequence shown here is derived from an EMBL/GenBank/DDBJ whole genome shotgun (WGS) entry which is preliminary data.</text>
</comment>
<keyword evidence="8" id="KW-0805">Transcription regulation</keyword>
<dbReference type="NCBIfam" id="NF045678">
    <property type="entry name" value="TransRegIrrA"/>
    <property type="match status" value="1"/>
</dbReference>
<dbReference type="GO" id="GO:0003700">
    <property type="term" value="F:DNA-binding transcription factor activity"/>
    <property type="evidence" value="ECO:0007669"/>
    <property type="project" value="InterPro"/>
</dbReference>
<dbReference type="Pfam" id="PF01475">
    <property type="entry name" value="FUR"/>
    <property type="match status" value="1"/>
</dbReference>
<dbReference type="InterPro" id="IPR036388">
    <property type="entry name" value="WH-like_DNA-bd_sf"/>
</dbReference>
<dbReference type="InterPro" id="IPR036390">
    <property type="entry name" value="WH_DNA-bd_sf"/>
</dbReference>
<keyword evidence="10" id="KW-0804">Transcription</keyword>
<feature type="binding site" evidence="11">
    <location>
        <position position="171"/>
    </location>
    <ligand>
        <name>Fe cation</name>
        <dbReference type="ChEBI" id="CHEBI:24875"/>
    </ligand>
</feature>
<keyword evidence="13" id="KW-1185">Reference proteome</keyword>
<dbReference type="PANTHER" id="PTHR33202">
    <property type="entry name" value="ZINC UPTAKE REGULATION PROTEIN"/>
    <property type="match status" value="1"/>
</dbReference>
<dbReference type="FunFam" id="1.10.10.10:FF:000007">
    <property type="entry name" value="Ferric uptake regulation protein"/>
    <property type="match status" value="1"/>
</dbReference>
<dbReference type="AlphaFoldDB" id="A0A2W7P2U2"/>
<dbReference type="GO" id="GO:1900376">
    <property type="term" value="P:regulation of secondary metabolite biosynthetic process"/>
    <property type="evidence" value="ECO:0007669"/>
    <property type="project" value="TreeGrafter"/>
</dbReference>
<dbReference type="InterPro" id="IPR002481">
    <property type="entry name" value="FUR"/>
</dbReference>
<dbReference type="GO" id="GO:0008270">
    <property type="term" value="F:zinc ion binding"/>
    <property type="evidence" value="ECO:0007669"/>
    <property type="project" value="TreeGrafter"/>
</dbReference>
<dbReference type="Proteomes" id="UP000248916">
    <property type="component" value="Unassembled WGS sequence"/>
</dbReference>
<dbReference type="PANTHER" id="PTHR33202:SF7">
    <property type="entry name" value="FERRIC UPTAKE REGULATION PROTEIN"/>
    <property type="match status" value="1"/>
</dbReference>
<dbReference type="GO" id="GO:0005737">
    <property type="term" value="C:cytoplasm"/>
    <property type="evidence" value="ECO:0007669"/>
    <property type="project" value="UniProtKB-SubCell"/>
</dbReference>
<evidence type="ECO:0000256" key="8">
    <source>
        <dbReference type="ARBA" id="ARBA00023015"/>
    </source>
</evidence>
<keyword evidence="7" id="KW-0862">Zinc</keyword>